<dbReference type="AlphaFoldDB" id="A0A8J7WL56"/>
<evidence type="ECO:0000313" key="3">
    <source>
        <dbReference type="Proteomes" id="UP000677913"/>
    </source>
</evidence>
<dbReference type="GO" id="GO:0070819">
    <property type="term" value="F:menaquinone-dependent protoporphyrinogen oxidase activity"/>
    <property type="evidence" value="ECO:0007669"/>
    <property type="project" value="TreeGrafter"/>
</dbReference>
<name>A0A8J7WL56_9ACTN</name>
<reference evidence="2" key="1">
    <citation type="submission" date="2021-04" db="EMBL/GenBank/DDBJ databases">
        <title>Genome based classification of Actinospica acidithermotolerans sp. nov., an actinobacterium isolated from an Indonesian hot spring.</title>
        <authorList>
            <person name="Kusuma A.B."/>
            <person name="Putra K.E."/>
            <person name="Nafisah S."/>
            <person name="Loh J."/>
            <person name="Nouioui I."/>
            <person name="Goodfellow M."/>
        </authorList>
    </citation>
    <scope>NUCLEOTIDE SEQUENCE</scope>
    <source>
        <strain evidence="2">DSM 45618</strain>
    </source>
</reference>
<accession>A0A8J7WL56</accession>
<evidence type="ECO:0000313" key="2">
    <source>
        <dbReference type="EMBL" id="MBS2961519.1"/>
    </source>
</evidence>
<dbReference type="PANTHER" id="PTHR38030">
    <property type="entry name" value="PROTOPORPHYRINOGEN IX DEHYDROGENASE [MENAQUINONE]"/>
    <property type="match status" value="1"/>
</dbReference>
<dbReference type="Gene3D" id="3.40.50.360">
    <property type="match status" value="1"/>
</dbReference>
<keyword evidence="3" id="KW-1185">Reference proteome</keyword>
<feature type="domain" description="Flavodoxin-like" evidence="1">
    <location>
        <begin position="3"/>
        <end position="160"/>
    </location>
</feature>
<dbReference type="InterPro" id="IPR052200">
    <property type="entry name" value="Protoporphyrinogen_IX_DH"/>
</dbReference>
<dbReference type="EMBL" id="JAGSXH010000001">
    <property type="protein sequence ID" value="MBS2961519.1"/>
    <property type="molecule type" value="Genomic_DNA"/>
</dbReference>
<dbReference type="SUPFAM" id="SSF52218">
    <property type="entry name" value="Flavoproteins"/>
    <property type="match status" value="1"/>
</dbReference>
<dbReference type="GO" id="GO:0006783">
    <property type="term" value="P:heme biosynthetic process"/>
    <property type="evidence" value="ECO:0007669"/>
    <property type="project" value="TreeGrafter"/>
</dbReference>
<dbReference type="Pfam" id="PF12724">
    <property type="entry name" value="Flavodoxin_5"/>
    <property type="match status" value="1"/>
</dbReference>
<dbReference type="RefSeq" id="WP_211463269.1">
    <property type="nucleotide sequence ID" value="NZ_JAGSXH010000001.1"/>
</dbReference>
<organism evidence="2 3">
    <name type="scientific">Actinocrinis puniceicyclus</name>
    <dbReference type="NCBI Taxonomy" id="977794"/>
    <lineage>
        <taxon>Bacteria</taxon>
        <taxon>Bacillati</taxon>
        <taxon>Actinomycetota</taxon>
        <taxon>Actinomycetes</taxon>
        <taxon>Catenulisporales</taxon>
        <taxon>Actinospicaceae</taxon>
        <taxon>Actinocrinis</taxon>
    </lineage>
</organism>
<dbReference type="PANTHER" id="PTHR38030:SF2">
    <property type="entry name" value="PROTOPORPHYRINOGEN IX DEHYDROGENASE [QUINONE]"/>
    <property type="match status" value="1"/>
</dbReference>
<dbReference type="GO" id="GO:0010181">
    <property type="term" value="F:FMN binding"/>
    <property type="evidence" value="ECO:0007669"/>
    <property type="project" value="InterPro"/>
</dbReference>
<gene>
    <name evidence="2" type="ORF">KGA66_00575</name>
</gene>
<dbReference type="InterPro" id="IPR029039">
    <property type="entry name" value="Flavoprotein-like_sf"/>
</dbReference>
<dbReference type="Proteomes" id="UP000677913">
    <property type="component" value="Unassembled WGS sequence"/>
</dbReference>
<dbReference type="InterPro" id="IPR008254">
    <property type="entry name" value="Flavodoxin/NO_synth"/>
</dbReference>
<dbReference type="InterPro" id="IPR026816">
    <property type="entry name" value="Flavodoxin_dom"/>
</dbReference>
<sequence length="170" mass="18354">MKVLICVASRHEATAQIAEVLARTLSDRGLDVRTLQSGSATAADVDDCDALILGSAVYLGRWMAEARDLVDRVGGQLNGKPVWLFSSGPVGDPPQPAPDAALDMSELISATAAQEHRLFGGRLARKRLGVVERTLVAVMRVRDSDNRQWEQIRAWGEQIAGRLRATSPPA</sequence>
<comment type="caution">
    <text evidence="2">The sequence shown here is derived from an EMBL/GenBank/DDBJ whole genome shotgun (WGS) entry which is preliminary data.</text>
</comment>
<dbReference type="PROSITE" id="PS50902">
    <property type="entry name" value="FLAVODOXIN_LIKE"/>
    <property type="match status" value="1"/>
</dbReference>
<protein>
    <recommendedName>
        <fullName evidence="1">Flavodoxin-like domain-containing protein</fullName>
    </recommendedName>
</protein>
<proteinExistence type="predicted"/>
<evidence type="ECO:0000259" key="1">
    <source>
        <dbReference type="PROSITE" id="PS50902"/>
    </source>
</evidence>